<organism evidence="2 3">
    <name type="scientific">Kribbella aluminosa</name>
    <dbReference type="NCBI Taxonomy" id="416017"/>
    <lineage>
        <taxon>Bacteria</taxon>
        <taxon>Bacillati</taxon>
        <taxon>Actinomycetota</taxon>
        <taxon>Actinomycetes</taxon>
        <taxon>Propionibacteriales</taxon>
        <taxon>Kribbellaceae</taxon>
        <taxon>Kribbella</taxon>
    </lineage>
</organism>
<proteinExistence type="predicted"/>
<evidence type="ECO:0000313" key="2">
    <source>
        <dbReference type="EMBL" id="MBP2349302.1"/>
    </source>
</evidence>
<dbReference type="Proteomes" id="UP000755585">
    <property type="component" value="Unassembled WGS sequence"/>
</dbReference>
<sequence length="320" mass="32864">MTSPEQLSVVASALRAVRDVQPGIPAPPDGAVFVGSGDSLSSALLATAYGHRALSSGDLTWTGRLPYGTSTVVGISHSGTSGATVRALRLAAEEGKRTIAITSNPDSPLAAAAAETQLVPSLGIEEVVPCAGHLMLGLGVAAVAGEDVAGAASDVARLLEAQAPELNRAVRALPAEAPQGISVLTLPDLRGAGDFWMLKLIEAVGLTVRTVPLEESGHVDYFVGPQPHLILQLIGAVGRARFDRLAVALESTGQTVQQIAFETPGTWSSRTALVLELAGAAAGAVFADQAAAKWGRPPFRGGAVNMDARHIKLDEEPITT</sequence>
<evidence type="ECO:0000259" key="1">
    <source>
        <dbReference type="PROSITE" id="PS51464"/>
    </source>
</evidence>
<dbReference type="InterPro" id="IPR046348">
    <property type="entry name" value="SIS_dom_sf"/>
</dbReference>
<accession>A0ABS4UCD2</accession>
<keyword evidence="3" id="KW-1185">Reference proteome</keyword>
<feature type="domain" description="SIS" evidence="1">
    <location>
        <begin position="16"/>
        <end position="151"/>
    </location>
</feature>
<reference evidence="2 3" key="1">
    <citation type="submission" date="2021-03" db="EMBL/GenBank/DDBJ databases">
        <title>Sequencing the genomes of 1000 actinobacteria strains.</title>
        <authorList>
            <person name="Klenk H.-P."/>
        </authorList>
    </citation>
    <scope>NUCLEOTIDE SEQUENCE [LARGE SCALE GENOMIC DNA]</scope>
    <source>
        <strain evidence="2 3">DSM 18824</strain>
    </source>
</reference>
<protein>
    <recommendedName>
        <fullName evidence="1">SIS domain-containing protein</fullName>
    </recommendedName>
</protein>
<dbReference type="PROSITE" id="PS51464">
    <property type="entry name" value="SIS"/>
    <property type="match status" value="1"/>
</dbReference>
<gene>
    <name evidence="2" type="ORF">JOF29_000385</name>
</gene>
<comment type="caution">
    <text evidence="2">The sequence shown here is derived from an EMBL/GenBank/DDBJ whole genome shotgun (WGS) entry which is preliminary data.</text>
</comment>
<dbReference type="EMBL" id="JAGINT010000001">
    <property type="protein sequence ID" value="MBP2349302.1"/>
    <property type="molecule type" value="Genomic_DNA"/>
</dbReference>
<evidence type="ECO:0000313" key="3">
    <source>
        <dbReference type="Proteomes" id="UP000755585"/>
    </source>
</evidence>
<dbReference type="SUPFAM" id="SSF53697">
    <property type="entry name" value="SIS domain"/>
    <property type="match status" value="1"/>
</dbReference>
<dbReference type="InterPro" id="IPR001347">
    <property type="entry name" value="SIS_dom"/>
</dbReference>
<name>A0ABS4UCD2_9ACTN</name>
<dbReference type="Pfam" id="PF01380">
    <property type="entry name" value="SIS"/>
    <property type="match status" value="1"/>
</dbReference>
<dbReference type="RefSeq" id="WP_209692494.1">
    <property type="nucleotide sequence ID" value="NZ_BAAAVU010000028.1"/>
</dbReference>
<dbReference type="Gene3D" id="3.40.50.10490">
    <property type="entry name" value="Glucose-6-phosphate isomerase like protein, domain 1"/>
    <property type="match status" value="1"/>
</dbReference>